<keyword evidence="3" id="KW-1185">Reference proteome</keyword>
<evidence type="ECO:0000313" key="3">
    <source>
        <dbReference type="Proteomes" id="UP001065682"/>
    </source>
</evidence>
<dbReference type="EMBL" id="VHLL01000002">
    <property type="protein sequence ID" value="MCT8336867.1"/>
    <property type="molecule type" value="Genomic_DNA"/>
</dbReference>
<accession>A0A9E5DCF9</accession>
<feature type="domain" description="Schlafen AlbA-2" evidence="1">
    <location>
        <begin position="32"/>
        <end position="155"/>
    </location>
</feature>
<comment type="caution">
    <text evidence="2">The sequence shown here is derived from an EMBL/GenBank/DDBJ whole genome shotgun (WGS) entry which is preliminary data.</text>
</comment>
<evidence type="ECO:0000313" key="2">
    <source>
        <dbReference type="EMBL" id="MCT8336867.1"/>
    </source>
</evidence>
<dbReference type="PANTHER" id="PTHR30595">
    <property type="entry name" value="GLPR-RELATED TRANSCRIPTIONAL REPRESSOR"/>
    <property type="match status" value="1"/>
</dbReference>
<dbReference type="Gene3D" id="3.30.950.30">
    <property type="entry name" value="Schlafen, AAA domain"/>
    <property type="match status" value="1"/>
</dbReference>
<protein>
    <submittedName>
        <fullName evidence="2">Transcriptional regulator</fullName>
    </submittedName>
</protein>
<gene>
    <name evidence="2" type="ORF">FKB36_05005</name>
</gene>
<dbReference type="InterPro" id="IPR007421">
    <property type="entry name" value="Schlafen_AlbA_2_dom"/>
</dbReference>
<organism evidence="2 3">
    <name type="scientific">Methanoculleus formosensis</name>
    <dbReference type="NCBI Taxonomy" id="2590886"/>
    <lineage>
        <taxon>Archaea</taxon>
        <taxon>Methanobacteriati</taxon>
        <taxon>Methanobacteriota</taxon>
        <taxon>Stenosarchaea group</taxon>
        <taxon>Methanomicrobia</taxon>
        <taxon>Methanomicrobiales</taxon>
        <taxon>Methanomicrobiaceae</taxon>
        <taxon>Methanoculleus</taxon>
    </lineage>
</organism>
<dbReference type="InterPro" id="IPR038475">
    <property type="entry name" value="RecG_C_sf"/>
</dbReference>
<sequence>MLVNSSLESGPRRYNMNINKLWEQLLQRDEHIWLEVKLGNEIGNSVMQTVCAYANTIGLGGGYLLLGIKEDKNASPKYTVVGVGNPDKLQSDLATQCSSKFNEIIRPNIQSGILEGKTVVCVHVPEAEARLKPIFMKKQGLDKGTYIRVGPTDQVCTPDDLAQLFQLRNIRPYDETVLPQTSVSDINPNALNEYRKLRAKKHPNASELRYNDEELLDALHCIEKVDGISRPTIAGLLLFGNENVLRRYFSMMRFDYVRVKGRDWGGEMDDTYYSIELREALLTLLPKAEAAIMDSMEREFSFPKGSLTREEKPAIPYDAIREVLVNAVMHRDYQVAGPTLVVRFTDRIEFHNPGYSLKPIDRIGTPGSQSRNQTIASVLHETEYAENKGSGIAKVQKRMQEAQLPPPHFMSSKTDNTFVATLSLHQLMDEAALAWLNQFNRFGLSGEEARTLVFARNTGSVSNEECRKLTGYDTPKASNLLTKLRGCGILEQHSHGSGTYYTLSSSCLEKEPKTGLDTQIRVQDIQIETENKSELDLVTQLRTQDTQIESERDRILSLLPDSLQDEIQNLGQRITPEKREELIFKVCKVCPFTATEISFLFRKTRTWAKNCLRELVNAERVFLTIPDKPNSRNQAYYVPRSDGQRNISEWK</sequence>
<reference evidence="2" key="1">
    <citation type="submission" date="2019-06" db="EMBL/GenBank/DDBJ databases">
        <title>Methanoculleus strain from Tamsui River, Taipei, Taiwan.</title>
        <authorList>
            <person name="You Y.-T."/>
            <person name="Chen S.-C."/>
            <person name="Lai S.-J."/>
            <person name="Lee Y.-C."/>
            <person name="Lai M.-C."/>
        </authorList>
    </citation>
    <scope>NUCLEOTIDE SEQUENCE</scope>
    <source>
        <strain evidence="2">Afa-1</strain>
    </source>
</reference>
<dbReference type="PANTHER" id="PTHR30595:SF6">
    <property type="entry name" value="SCHLAFEN ALBA-2 DOMAIN-CONTAINING PROTEIN"/>
    <property type="match status" value="1"/>
</dbReference>
<dbReference type="Pfam" id="PF04326">
    <property type="entry name" value="SLFN_AlbA_2"/>
    <property type="match status" value="1"/>
</dbReference>
<dbReference type="Gene3D" id="3.30.565.60">
    <property type="match status" value="1"/>
</dbReference>
<name>A0A9E5DCF9_9EURY</name>
<dbReference type="Pfam" id="PF13749">
    <property type="entry name" value="HATPase_c_4"/>
    <property type="match status" value="1"/>
</dbReference>
<dbReference type="InterPro" id="IPR038461">
    <property type="entry name" value="Schlafen_AlbA_2_dom_sf"/>
</dbReference>
<dbReference type="AlphaFoldDB" id="A0A9E5DCF9"/>
<dbReference type="Proteomes" id="UP001065682">
    <property type="component" value="Unassembled WGS sequence"/>
</dbReference>
<proteinExistence type="predicted"/>
<evidence type="ECO:0000259" key="1">
    <source>
        <dbReference type="Pfam" id="PF04326"/>
    </source>
</evidence>